<keyword evidence="2" id="KW-1185">Reference proteome</keyword>
<accession>A0A2G1QSK1</accession>
<reference evidence="1 2" key="1">
    <citation type="submission" date="2017-10" db="EMBL/GenBank/DDBJ databases">
        <title>Sedimentibacterium mangrovi gen. nov., sp. nov., a novel member of family Phyllobacteriacea isolated from mangrove sediment.</title>
        <authorList>
            <person name="Liao H."/>
            <person name="Tian Y."/>
        </authorList>
    </citation>
    <scope>NUCLEOTIDE SEQUENCE [LARGE SCALE GENOMIC DNA]</scope>
    <source>
        <strain evidence="1 2">X9-2-2</strain>
    </source>
</reference>
<comment type="caution">
    <text evidence="1">The sequence shown here is derived from an EMBL/GenBank/DDBJ whole genome shotgun (WGS) entry which is preliminary data.</text>
</comment>
<dbReference type="RefSeq" id="WP_099305302.1">
    <property type="nucleotide sequence ID" value="NZ_PDVP01000002.1"/>
</dbReference>
<dbReference type="AlphaFoldDB" id="A0A2G1QSK1"/>
<dbReference type="EMBL" id="PDVP01000002">
    <property type="protein sequence ID" value="PHP68434.1"/>
    <property type="molecule type" value="Genomic_DNA"/>
</dbReference>
<dbReference type="Proteomes" id="UP000221168">
    <property type="component" value="Unassembled WGS sequence"/>
</dbReference>
<sequence>MRLTSDLWVSALVRRVFADGGFAAIERRGATEAGAIFIKWRGRDGLVRLFAPAPQSGYGEERPADRLFVEVNLGDDPFAADDRLQREIRFDPDVWIVEIEPTGGEAGTFFEVTTP</sequence>
<organism evidence="1 2">
    <name type="scientific">Zhengella mangrovi</name>
    <dbReference type="NCBI Taxonomy" id="1982044"/>
    <lineage>
        <taxon>Bacteria</taxon>
        <taxon>Pseudomonadati</taxon>
        <taxon>Pseudomonadota</taxon>
        <taxon>Alphaproteobacteria</taxon>
        <taxon>Hyphomicrobiales</taxon>
        <taxon>Notoacmeibacteraceae</taxon>
        <taxon>Zhengella</taxon>
    </lineage>
</organism>
<dbReference type="OrthoDB" id="9809136at2"/>
<evidence type="ECO:0000313" key="2">
    <source>
        <dbReference type="Proteomes" id="UP000221168"/>
    </source>
</evidence>
<dbReference type="Pfam" id="PF07372">
    <property type="entry name" value="DUF1491"/>
    <property type="match status" value="1"/>
</dbReference>
<evidence type="ECO:0000313" key="1">
    <source>
        <dbReference type="EMBL" id="PHP68434.1"/>
    </source>
</evidence>
<evidence type="ECO:0008006" key="3">
    <source>
        <dbReference type="Google" id="ProtNLM"/>
    </source>
</evidence>
<proteinExistence type="predicted"/>
<dbReference type="Gene3D" id="3.40.1530.20">
    <property type="entry name" value="Protein of unknown function (DUF1491)"/>
    <property type="match status" value="1"/>
</dbReference>
<protein>
    <recommendedName>
        <fullName evidence="3">DUF1491 domain-containing protein</fullName>
    </recommendedName>
</protein>
<gene>
    <name evidence="1" type="ORF">CSC94_06900</name>
</gene>
<dbReference type="InterPro" id="IPR009964">
    <property type="entry name" value="DUF1491"/>
</dbReference>
<name>A0A2G1QSK1_9HYPH</name>